<keyword evidence="2" id="KW-1185">Reference proteome</keyword>
<protein>
    <submittedName>
        <fullName evidence="1">Uncharacterized protein</fullName>
    </submittedName>
</protein>
<accession>A0A812RA51</accession>
<evidence type="ECO:0000313" key="2">
    <source>
        <dbReference type="Proteomes" id="UP000604046"/>
    </source>
</evidence>
<comment type="caution">
    <text evidence="1">The sequence shown here is derived from an EMBL/GenBank/DDBJ whole genome shotgun (WGS) entry which is preliminary data.</text>
</comment>
<gene>
    <name evidence="1" type="ORF">SNAT2548_LOCUS23404</name>
</gene>
<name>A0A812RA51_9DINO</name>
<dbReference type="EMBL" id="CAJNDS010002321">
    <property type="protein sequence ID" value="CAE7430601.1"/>
    <property type="molecule type" value="Genomic_DNA"/>
</dbReference>
<dbReference type="AlphaFoldDB" id="A0A812RA51"/>
<evidence type="ECO:0000313" key="1">
    <source>
        <dbReference type="EMBL" id="CAE7430601.1"/>
    </source>
</evidence>
<reference evidence="1" key="1">
    <citation type="submission" date="2021-02" db="EMBL/GenBank/DDBJ databases">
        <authorList>
            <person name="Dougan E. K."/>
            <person name="Rhodes N."/>
            <person name="Thang M."/>
            <person name="Chan C."/>
        </authorList>
    </citation>
    <scope>NUCLEOTIDE SEQUENCE</scope>
</reference>
<organism evidence="1 2">
    <name type="scientific">Symbiodinium natans</name>
    <dbReference type="NCBI Taxonomy" id="878477"/>
    <lineage>
        <taxon>Eukaryota</taxon>
        <taxon>Sar</taxon>
        <taxon>Alveolata</taxon>
        <taxon>Dinophyceae</taxon>
        <taxon>Suessiales</taxon>
        <taxon>Symbiodiniaceae</taxon>
        <taxon>Symbiodinium</taxon>
    </lineage>
</organism>
<proteinExistence type="predicted"/>
<dbReference type="Proteomes" id="UP000604046">
    <property type="component" value="Unassembled WGS sequence"/>
</dbReference>
<sequence length="146" mass="16142">MTSCQKACCWTDRDLEVESAQMSNVTHCEDSDCKFSVEASGCHKCHCHTLSQVQDAAGLFQGLFQALSCLVIILKRGLVFLDFMQLESLAYTSCTLRTVSPENLEGSLVNVEGFDQSTRHREIEEPAGPDGHGARSQAWKALVWLT</sequence>